<comment type="caution">
    <text evidence="2">The sequence shown here is derived from an EMBL/GenBank/DDBJ whole genome shotgun (WGS) entry which is preliminary data.</text>
</comment>
<keyword evidence="1" id="KW-0472">Membrane</keyword>
<keyword evidence="1" id="KW-0812">Transmembrane</keyword>
<protein>
    <submittedName>
        <fullName evidence="2">Uncharacterized protein</fullName>
    </submittedName>
</protein>
<name>A0A9W9AC83_9AGAR</name>
<organism evidence="2 3">
    <name type="scientific">Lentinula lateritia</name>
    <dbReference type="NCBI Taxonomy" id="40482"/>
    <lineage>
        <taxon>Eukaryota</taxon>
        <taxon>Fungi</taxon>
        <taxon>Dikarya</taxon>
        <taxon>Basidiomycota</taxon>
        <taxon>Agaricomycotina</taxon>
        <taxon>Agaricomycetes</taxon>
        <taxon>Agaricomycetidae</taxon>
        <taxon>Agaricales</taxon>
        <taxon>Marasmiineae</taxon>
        <taxon>Omphalotaceae</taxon>
        <taxon>Lentinula</taxon>
    </lineage>
</organism>
<reference evidence="2" key="2">
    <citation type="journal article" date="2023" name="Proc. Natl. Acad. Sci. U.S.A.">
        <title>A global phylogenomic analysis of the shiitake genus Lentinula.</title>
        <authorList>
            <person name="Sierra-Patev S."/>
            <person name="Min B."/>
            <person name="Naranjo-Ortiz M."/>
            <person name="Looney B."/>
            <person name="Konkel Z."/>
            <person name="Slot J.C."/>
            <person name="Sakamoto Y."/>
            <person name="Steenwyk J.L."/>
            <person name="Rokas A."/>
            <person name="Carro J."/>
            <person name="Camarero S."/>
            <person name="Ferreira P."/>
            <person name="Molpeceres G."/>
            <person name="Ruiz-Duenas F.J."/>
            <person name="Serrano A."/>
            <person name="Henrissat B."/>
            <person name="Drula E."/>
            <person name="Hughes K.W."/>
            <person name="Mata J.L."/>
            <person name="Ishikawa N.K."/>
            <person name="Vargas-Isla R."/>
            <person name="Ushijima S."/>
            <person name="Smith C.A."/>
            <person name="Donoghue J."/>
            <person name="Ahrendt S."/>
            <person name="Andreopoulos W."/>
            <person name="He G."/>
            <person name="LaButti K."/>
            <person name="Lipzen A."/>
            <person name="Ng V."/>
            <person name="Riley R."/>
            <person name="Sandor L."/>
            <person name="Barry K."/>
            <person name="Martinez A.T."/>
            <person name="Xiao Y."/>
            <person name="Gibbons J.G."/>
            <person name="Terashima K."/>
            <person name="Grigoriev I.V."/>
            <person name="Hibbett D."/>
        </authorList>
    </citation>
    <scope>NUCLEOTIDE SEQUENCE</scope>
    <source>
        <strain evidence="2">Sp2 HRB7682 ss15</strain>
    </source>
</reference>
<dbReference type="AlphaFoldDB" id="A0A9W9AC83"/>
<feature type="transmembrane region" description="Helical" evidence="1">
    <location>
        <begin position="139"/>
        <end position="157"/>
    </location>
</feature>
<evidence type="ECO:0000313" key="2">
    <source>
        <dbReference type="EMBL" id="KAJ4478705.1"/>
    </source>
</evidence>
<sequence>MNTEENLRRRVYEGVSGTLVNSIVEHERVSIQYQIRAKSKLSMRAKEVQVQVYHVRRLSSKAEKEIFVPFLFDRRERNCTSGLNSNFKVSMSLNVDFKASTSTSTLNSRPQRRLQDLNVNFKVSTSNLRPQRRLQGLNINFKALLQVVCKFFIWYVYVQFRFEAVSKSQIRTYIPGLI</sequence>
<evidence type="ECO:0000256" key="1">
    <source>
        <dbReference type="SAM" id="Phobius"/>
    </source>
</evidence>
<dbReference type="EMBL" id="JANVFS010000017">
    <property type="protein sequence ID" value="KAJ4478705.1"/>
    <property type="molecule type" value="Genomic_DNA"/>
</dbReference>
<reference evidence="2" key="1">
    <citation type="submission" date="2022-08" db="EMBL/GenBank/DDBJ databases">
        <authorList>
            <consortium name="DOE Joint Genome Institute"/>
            <person name="Min B."/>
            <person name="Riley R."/>
            <person name="Sierra-Patev S."/>
            <person name="Naranjo-Ortiz M."/>
            <person name="Looney B."/>
            <person name="Konkel Z."/>
            <person name="Slot J.C."/>
            <person name="Sakamoto Y."/>
            <person name="Steenwyk J.L."/>
            <person name="Rokas A."/>
            <person name="Carro J."/>
            <person name="Camarero S."/>
            <person name="Ferreira P."/>
            <person name="Molpeceres G."/>
            <person name="Ruiz-Duenas F.J."/>
            <person name="Serrano A."/>
            <person name="Henrissat B."/>
            <person name="Drula E."/>
            <person name="Hughes K.W."/>
            <person name="Mata J.L."/>
            <person name="Ishikawa N.K."/>
            <person name="Vargas-Isla R."/>
            <person name="Ushijima S."/>
            <person name="Smith C.A."/>
            <person name="Ahrendt S."/>
            <person name="Andreopoulos W."/>
            <person name="He G."/>
            <person name="Labutti K."/>
            <person name="Lipzen A."/>
            <person name="Ng V."/>
            <person name="Sandor L."/>
            <person name="Barry K."/>
            <person name="Martinez A.T."/>
            <person name="Xiao Y."/>
            <person name="Gibbons J.G."/>
            <person name="Terashima K."/>
            <person name="Hibbett D.S."/>
            <person name="Grigoriev I.V."/>
        </authorList>
    </citation>
    <scope>NUCLEOTIDE SEQUENCE</scope>
    <source>
        <strain evidence="2">Sp2 HRB7682 ss15</strain>
    </source>
</reference>
<accession>A0A9W9AC83</accession>
<keyword evidence="1" id="KW-1133">Transmembrane helix</keyword>
<proteinExistence type="predicted"/>
<gene>
    <name evidence="2" type="ORF">C8J55DRAFT_549766</name>
</gene>
<dbReference type="Proteomes" id="UP001150238">
    <property type="component" value="Unassembled WGS sequence"/>
</dbReference>
<evidence type="ECO:0000313" key="3">
    <source>
        <dbReference type="Proteomes" id="UP001150238"/>
    </source>
</evidence>